<dbReference type="InterPro" id="IPR038396">
    <property type="entry name" value="SpoIIAA-like_sf"/>
</dbReference>
<dbReference type="InterPro" id="IPR021866">
    <property type="entry name" value="SpoIIAA-like"/>
</dbReference>
<name>A0A2A4FNU1_9SPHN</name>
<protein>
    <submittedName>
        <fullName evidence="1">STAS/SEC14 domain-containing protein</fullName>
    </submittedName>
</protein>
<dbReference type="Proteomes" id="UP000218934">
    <property type="component" value="Unassembled WGS sequence"/>
</dbReference>
<accession>A0A2A4FNU1</accession>
<keyword evidence="2" id="KW-1185">Reference proteome</keyword>
<comment type="caution">
    <text evidence="1">The sequence shown here is derived from an EMBL/GenBank/DDBJ whole genome shotgun (WGS) entry which is preliminary data.</text>
</comment>
<evidence type="ECO:0000313" key="2">
    <source>
        <dbReference type="Proteomes" id="UP000218934"/>
    </source>
</evidence>
<dbReference type="KEGG" id="rdi:CMV14_15940"/>
<dbReference type="AlphaFoldDB" id="A0A2A4FNU1"/>
<proteinExistence type="predicted"/>
<dbReference type="Pfam" id="PF11964">
    <property type="entry name" value="SpoIIAA-like"/>
    <property type="match status" value="1"/>
</dbReference>
<sequence>MFQARFDSDLGRLSLVASGFWSVEEADEATATVRSAASEAAAYAKPITILSDLRGAQIQSAKVAEINMNSMAVLATLSIRKYAVVTSSQLIRLQFKRQAGSDFPLAFFEDLDEAMAWLVTP</sequence>
<evidence type="ECO:0000313" key="1">
    <source>
        <dbReference type="EMBL" id="PCE40073.1"/>
    </source>
</evidence>
<dbReference type="SUPFAM" id="SSF52091">
    <property type="entry name" value="SpoIIaa-like"/>
    <property type="match status" value="1"/>
</dbReference>
<dbReference type="EMBL" id="NWUF01000036">
    <property type="protein sequence ID" value="PCE40073.1"/>
    <property type="molecule type" value="Genomic_DNA"/>
</dbReference>
<dbReference type="Gene3D" id="3.40.50.10600">
    <property type="entry name" value="SpoIIaa-like domains"/>
    <property type="match status" value="1"/>
</dbReference>
<dbReference type="RefSeq" id="WP_066969269.1">
    <property type="nucleotide sequence ID" value="NZ_CP023449.1"/>
</dbReference>
<reference evidence="1 2" key="1">
    <citation type="submission" date="2017-09" db="EMBL/GenBank/DDBJ databases">
        <title>The Catabolism of 3,6-Dichlorosalicylic acid is Initiated by the Cytochrome P450 Monooxygenase DsmABC in Rhizorhabdus dicambivorans Ndbn-20.</title>
        <authorList>
            <person name="Na L."/>
        </authorList>
    </citation>
    <scope>NUCLEOTIDE SEQUENCE [LARGE SCALE GENOMIC DNA]</scope>
    <source>
        <strain evidence="1 2">Ndbn-20m</strain>
    </source>
</reference>
<organism evidence="1 2">
    <name type="scientific">Rhizorhabdus dicambivorans</name>
    <dbReference type="NCBI Taxonomy" id="1850238"/>
    <lineage>
        <taxon>Bacteria</taxon>
        <taxon>Pseudomonadati</taxon>
        <taxon>Pseudomonadota</taxon>
        <taxon>Alphaproteobacteria</taxon>
        <taxon>Sphingomonadales</taxon>
        <taxon>Sphingomonadaceae</taxon>
        <taxon>Rhizorhabdus</taxon>
    </lineage>
</organism>
<dbReference type="InterPro" id="IPR036513">
    <property type="entry name" value="STAS_dom_sf"/>
</dbReference>
<gene>
    <name evidence="1" type="ORF">COO09_22210</name>
</gene>